<dbReference type="InterPro" id="IPR025322">
    <property type="entry name" value="PADRE_dom"/>
</dbReference>
<gene>
    <name evidence="2" type="ORF">LIER_27483</name>
</gene>
<feature type="region of interest" description="Disordered" evidence="1">
    <location>
        <begin position="94"/>
        <end position="197"/>
    </location>
</feature>
<evidence type="ECO:0000256" key="1">
    <source>
        <dbReference type="SAM" id="MobiDB-lite"/>
    </source>
</evidence>
<evidence type="ECO:0000313" key="3">
    <source>
        <dbReference type="Proteomes" id="UP001454036"/>
    </source>
</evidence>
<reference evidence="2 3" key="1">
    <citation type="submission" date="2024-01" db="EMBL/GenBank/DDBJ databases">
        <title>The complete chloroplast genome sequence of Lithospermum erythrorhizon: insights into the phylogenetic relationship among Boraginaceae species and the maternal lineages of purple gromwells.</title>
        <authorList>
            <person name="Okada T."/>
            <person name="Watanabe K."/>
        </authorList>
    </citation>
    <scope>NUCLEOTIDE SEQUENCE [LARGE SCALE GENOMIC DNA]</scope>
</reference>
<name>A0AAV3RFJ9_LITER</name>
<feature type="compositionally biased region" description="Polar residues" evidence="1">
    <location>
        <begin position="177"/>
        <end position="197"/>
    </location>
</feature>
<protein>
    <submittedName>
        <fullName evidence="2">Uncharacterized protein</fullName>
    </submittedName>
</protein>
<dbReference type="PANTHER" id="PTHR33052">
    <property type="entry name" value="DUF4228 DOMAIN PROTEIN-RELATED"/>
    <property type="match status" value="1"/>
</dbReference>
<feature type="compositionally biased region" description="Polar residues" evidence="1">
    <location>
        <begin position="94"/>
        <end position="124"/>
    </location>
</feature>
<keyword evidence="3" id="KW-1185">Reference proteome</keyword>
<organism evidence="2 3">
    <name type="scientific">Lithospermum erythrorhizon</name>
    <name type="common">Purple gromwell</name>
    <name type="synonym">Lithospermum officinale var. erythrorhizon</name>
    <dbReference type="NCBI Taxonomy" id="34254"/>
    <lineage>
        <taxon>Eukaryota</taxon>
        <taxon>Viridiplantae</taxon>
        <taxon>Streptophyta</taxon>
        <taxon>Embryophyta</taxon>
        <taxon>Tracheophyta</taxon>
        <taxon>Spermatophyta</taxon>
        <taxon>Magnoliopsida</taxon>
        <taxon>eudicotyledons</taxon>
        <taxon>Gunneridae</taxon>
        <taxon>Pentapetalae</taxon>
        <taxon>asterids</taxon>
        <taxon>lamiids</taxon>
        <taxon>Boraginales</taxon>
        <taxon>Boraginaceae</taxon>
        <taxon>Boraginoideae</taxon>
        <taxon>Lithospermeae</taxon>
        <taxon>Lithospermum</taxon>
    </lineage>
</organism>
<accession>A0AAV3RFJ9</accession>
<dbReference type="Proteomes" id="UP001454036">
    <property type="component" value="Unassembled WGS sequence"/>
</dbReference>
<proteinExistence type="predicted"/>
<dbReference type="Pfam" id="PF14009">
    <property type="entry name" value="PADRE"/>
    <property type="match status" value="1"/>
</dbReference>
<dbReference type="EMBL" id="BAABME010008865">
    <property type="protein sequence ID" value="GAA0173998.1"/>
    <property type="molecule type" value="Genomic_DNA"/>
</dbReference>
<comment type="caution">
    <text evidence="2">The sequence shown here is derived from an EMBL/GenBank/DDBJ whole genome shotgun (WGS) entry which is preliminary data.</text>
</comment>
<feature type="compositionally biased region" description="Polar residues" evidence="1">
    <location>
        <begin position="130"/>
        <end position="141"/>
    </location>
</feature>
<dbReference type="AlphaFoldDB" id="A0AAV3RFJ9"/>
<sequence>MKIVSLLCMNNTKSSFVRIVHPGGHVELHDRPILAGEIMLRNPRCCVAYPHVFKQPTAIVPAETTLMPGQKFYVVPVTTIKKLRRKMRQYSPSMSRDFVTSHQQHSSDNVNINSGTNSSFTILNMKSPKQPYNSLEQSNPKDGSCLSSLLKGSKRNNDLRKDAASSANNSPGGGSNIDTKSSDPSGWQPNLQSINEQ</sequence>
<evidence type="ECO:0000313" key="2">
    <source>
        <dbReference type="EMBL" id="GAA0173998.1"/>
    </source>
</evidence>